<evidence type="ECO:0000313" key="3">
    <source>
        <dbReference type="Proteomes" id="UP000288429"/>
    </source>
</evidence>
<keyword evidence="3" id="KW-1185">Reference proteome</keyword>
<dbReference type="EMBL" id="NIZV01000092">
    <property type="protein sequence ID" value="RSM09769.1"/>
    <property type="molecule type" value="Genomic_DNA"/>
</dbReference>
<evidence type="ECO:0000313" key="2">
    <source>
        <dbReference type="EMBL" id="RSM09769.1"/>
    </source>
</evidence>
<dbReference type="Proteomes" id="UP000288429">
    <property type="component" value="Unassembled WGS sequence"/>
</dbReference>
<comment type="caution">
    <text evidence="2">The sequence shown here is derived from an EMBL/GenBank/DDBJ whole genome shotgun (WGS) entry which is preliminary data.</text>
</comment>
<reference evidence="2 3" key="1">
    <citation type="submission" date="2017-06" db="EMBL/GenBank/DDBJ databases">
        <title>Cmopartive genomic analysis of Ambrosia Fusariam Clade fungi.</title>
        <authorList>
            <person name="Stajich J.E."/>
            <person name="Carrillo J."/>
            <person name="Kijimoto T."/>
            <person name="Eskalen A."/>
            <person name="O'Donnell K."/>
            <person name="Kasson M."/>
        </authorList>
    </citation>
    <scope>NUCLEOTIDE SEQUENCE [LARGE SCALE GENOMIC DNA]</scope>
    <source>
        <strain evidence="2 3">NRRL 20438</strain>
    </source>
</reference>
<feature type="region of interest" description="Disordered" evidence="1">
    <location>
        <begin position="295"/>
        <end position="348"/>
    </location>
</feature>
<sequence length="348" mass="39493">MVPKPPRIFVQRSTPATRHFPNLHRIQPGLQVRRGGIPKDPNDNERRKSLRTMYQDMGVLVYSGISTKQVNKIGDLLKEAVKPALRLSTAPRHQGEEEFDKFAVYRLQTEEWHVDPFYRPKRGYIKVEGLLDLGLKAARRWANHVLEKAEEVESLRGSFGFTEADVNITFNSANRGGVIHHTVNGPRRLPVDAFVLVGGGNKFSMRVHLFTVGMRKHVGTINLNLVPINKLNHLHDVGKWGSRLQELFDLAPSDHAPDVELLRETMDGFYDLEREVWYKIFSENAQAKARARVEAKNKGKEEDMAKIEAEANAQVEKEEAESQSQKSEESEAQPEQNSAETATRVEEA</sequence>
<dbReference type="AlphaFoldDB" id="A0A428U5Z5"/>
<feature type="compositionally biased region" description="Basic and acidic residues" evidence="1">
    <location>
        <begin position="295"/>
        <end position="309"/>
    </location>
</feature>
<protein>
    <submittedName>
        <fullName evidence="2">Uncharacterized protein</fullName>
    </submittedName>
</protein>
<evidence type="ECO:0000256" key="1">
    <source>
        <dbReference type="SAM" id="MobiDB-lite"/>
    </source>
</evidence>
<organism evidence="2 3">
    <name type="scientific">Fusarium ambrosium</name>
    <dbReference type="NCBI Taxonomy" id="131363"/>
    <lineage>
        <taxon>Eukaryota</taxon>
        <taxon>Fungi</taxon>
        <taxon>Dikarya</taxon>
        <taxon>Ascomycota</taxon>
        <taxon>Pezizomycotina</taxon>
        <taxon>Sordariomycetes</taxon>
        <taxon>Hypocreomycetidae</taxon>
        <taxon>Hypocreales</taxon>
        <taxon>Nectriaceae</taxon>
        <taxon>Fusarium</taxon>
        <taxon>Fusarium solani species complex</taxon>
    </lineage>
</organism>
<proteinExistence type="predicted"/>
<name>A0A428U5Z5_9HYPO</name>
<accession>A0A428U5Z5</accession>
<gene>
    <name evidence="2" type="ORF">CDV31_007509</name>
</gene>